<reference evidence="3" key="2">
    <citation type="journal article" date="2021" name="PeerJ">
        <title>Extensive microbial diversity within the chicken gut microbiome revealed by metagenomics and culture.</title>
        <authorList>
            <person name="Gilroy R."/>
            <person name="Ravi A."/>
            <person name="Getino M."/>
            <person name="Pursley I."/>
            <person name="Horton D.L."/>
            <person name="Alikhan N.F."/>
            <person name="Baker D."/>
            <person name="Gharbi K."/>
            <person name="Hall N."/>
            <person name="Watson M."/>
            <person name="Adriaenssens E.M."/>
            <person name="Foster-Nyarko E."/>
            <person name="Jarju S."/>
            <person name="Secka A."/>
            <person name="Antonio M."/>
            <person name="Oren A."/>
            <person name="Chaudhuri R.R."/>
            <person name="La Ragione R."/>
            <person name="Hildebrand F."/>
            <person name="Pallen M.J."/>
        </authorList>
    </citation>
    <scope>NUCLEOTIDE SEQUENCE</scope>
    <source>
        <strain evidence="3">6276</strain>
    </source>
</reference>
<name>A0A9D1EZJ0_9BACT</name>
<dbReference type="Gene3D" id="3.30.420.240">
    <property type="match status" value="1"/>
</dbReference>
<feature type="domain" description="Terminase large subunit gp17-like C-terminal" evidence="2">
    <location>
        <begin position="270"/>
        <end position="424"/>
    </location>
</feature>
<sequence>MTKTRKNKFFLPYQMRWLNDGSKVKIWEKSRRIGATYVQSYEDVRDCVKKTVPAVWFSSADESAAREYIDYCKQWATLFNIAAKDLGEQVLDKEKDIKAYVIAFSNGTKIHALSSNPKGFRSKGGKVVLDEFAFHNNPAELWKAARPCITWGYPLRILSTHNGQSCLYYKFLEQVQKGKLKWSHHKTPIQLAVNEGLVDKIYGRPTTQEERQEWLDEECKNCFDDYTWFQEYCCIAIDEACAFLPYDLISTCEMPDVLKSLDTIQGDLYVGVDIGRRKDLTVIWCLERLENSKYTRYVKVLEKTPFHIQYQVISKILKHPKMRRCCIDSTGIGMQLAETAQKDFGKYRVEPVMFTNKSKEEMAYNLRTNFEDKSVFIPNEHDIREDLHSIRRIATKAGNIRFDADTSEVNGHADRFWALALALIACSVPYSQIEIATRKRYETLKMTEGF</sequence>
<keyword evidence="1" id="KW-1188">Viral release from host cell</keyword>
<dbReference type="Pfam" id="PF03237">
    <property type="entry name" value="Terminase_6N"/>
    <property type="match status" value="1"/>
</dbReference>
<accession>A0A9D1EZJ0</accession>
<gene>
    <name evidence="3" type="ORF">IAC10_06905</name>
</gene>
<reference evidence="3" key="1">
    <citation type="submission" date="2020-10" db="EMBL/GenBank/DDBJ databases">
        <authorList>
            <person name="Gilroy R."/>
        </authorList>
    </citation>
    <scope>NUCLEOTIDE SEQUENCE</scope>
    <source>
        <strain evidence="3">6276</strain>
    </source>
</reference>
<dbReference type="AlphaFoldDB" id="A0A9D1EZJ0"/>
<comment type="caution">
    <text evidence="3">The sequence shown here is derived from an EMBL/GenBank/DDBJ whole genome shotgun (WGS) entry which is preliminary data.</text>
</comment>
<proteinExistence type="predicted"/>
<evidence type="ECO:0000313" key="4">
    <source>
        <dbReference type="Proteomes" id="UP000823928"/>
    </source>
</evidence>
<protein>
    <recommendedName>
        <fullName evidence="2">Terminase large subunit gp17-like C-terminal domain-containing protein</fullName>
    </recommendedName>
</protein>
<organism evidence="3 4">
    <name type="scientific">Candidatus Scatousia excrementigallinarum</name>
    <dbReference type="NCBI Taxonomy" id="2840935"/>
    <lineage>
        <taxon>Bacteria</taxon>
        <taxon>Candidatus Scatousia</taxon>
    </lineage>
</organism>
<dbReference type="Gene3D" id="3.40.50.300">
    <property type="entry name" value="P-loop containing nucleotide triphosphate hydrolases"/>
    <property type="match status" value="1"/>
</dbReference>
<dbReference type="EMBL" id="DVIU01000137">
    <property type="protein sequence ID" value="HIS36342.1"/>
    <property type="molecule type" value="Genomic_DNA"/>
</dbReference>
<evidence type="ECO:0000259" key="2">
    <source>
        <dbReference type="Pfam" id="PF17289"/>
    </source>
</evidence>
<dbReference type="InterPro" id="IPR035421">
    <property type="entry name" value="Terminase_6C"/>
</dbReference>
<dbReference type="Proteomes" id="UP000823928">
    <property type="component" value="Unassembled WGS sequence"/>
</dbReference>
<dbReference type="Pfam" id="PF17289">
    <property type="entry name" value="Terminase_6C"/>
    <property type="match status" value="1"/>
</dbReference>
<dbReference type="InterPro" id="IPR027417">
    <property type="entry name" value="P-loop_NTPase"/>
</dbReference>
<evidence type="ECO:0000313" key="3">
    <source>
        <dbReference type="EMBL" id="HIS36342.1"/>
    </source>
</evidence>
<evidence type="ECO:0000256" key="1">
    <source>
        <dbReference type="ARBA" id="ARBA00022612"/>
    </source>
</evidence>